<feature type="compositionally biased region" description="Low complexity" evidence="9">
    <location>
        <begin position="121"/>
        <end position="138"/>
    </location>
</feature>
<evidence type="ECO:0000256" key="8">
    <source>
        <dbReference type="ARBA" id="ARBA00024343"/>
    </source>
</evidence>
<dbReference type="CDD" id="cd00018">
    <property type="entry name" value="AP2"/>
    <property type="match status" value="1"/>
</dbReference>
<keyword evidence="6" id="KW-0804">Transcription</keyword>
<evidence type="ECO:0000256" key="5">
    <source>
        <dbReference type="ARBA" id="ARBA00023159"/>
    </source>
</evidence>
<dbReference type="AlphaFoldDB" id="A0A4Y7JMD8"/>
<protein>
    <recommendedName>
        <fullName evidence="10">AP2/ERF domain-containing protein</fullName>
    </recommendedName>
</protein>
<evidence type="ECO:0000256" key="1">
    <source>
        <dbReference type="ARBA" id="ARBA00004123"/>
    </source>
</evidence>
<dbReference type="EMBL" id="CM010719">
    <property type="protein sequence ID" value="RZC62274.1"/>
    <property type="molecule type" value="Genomic_DNA"/>
</dbReference>
<dbReference type="FunFam" id="3.30.730.10:FF:000001">
    <property type="entry name" value="Ethylene-responsive transcription factor 2"/>
    <property type="match status" value="1"/>
</dbReference>
<dbReference type="PANTHER" id="PTHR31657">
    <property type="entry name" value="ETHYLENE-RESPONSIVE TRANSCRIPTION FACTOR ERF061"/>
    <property type="match status" value="1"/>
</dbReference>
<evidence type="ECO:0000313" key="12">
    <source>
        <dbReference type="Proteomes" id="UP000316621"/>
    </source>
</evidence>
<keyword evidence="12" id="KW-1185">Reference proteome</keyword>
<dbReference type="Gramene" id="RZC62274">
    <property type="protein sequence ID" value="RZC62274"/>
    <property type="gene ID" value="C5167_024048"/>
</dbReference>
<dbReference type="GO" id="GO:0000976">
    <property type="term" value="F:transcription cis-regulatory region binding"/>
    <property type="evidence" value="ECO:0007669"/>
    <property type="project" value="UniProtKB-ARBA"/>
</dbReference>
<dbReference type="SUPFAM" id="SSF54171">
    <property type="entry name" value="DNA-binding domain"/>
    <property type="match status" value="1"/>
</dbReference>
<dbReference type="GO" id="GO:0005634">
    <property type="term" value="C:nucleus"/>
    <property type="evidence" value="ECO:0007669"/>
    <property type="project" value="UniProtKB-SubCell"/>
</dbReference>
<keyword evidence="5" id="KW-0010">Activator</keyword>
<keyword evidence="3" id="KW-0805">Transcription regulation</keyword>
<name>A0A4Y7JMD8_PAPSO</name>
<evidence type="ECO:0000313" key="11">
    <source>
        <dbReference type="EMBL" id="RZC62274.1"/>
    </source>
</evidence>
<evidence type="ECO:0000256" key="7">
    <source>
        <dbReference type="ARBA" id="ARBA00023242"/>
    </source>
</evidence>
<keyword evidence="7" id="KW-0539">Nucleus</keyword>
<accession>A0A4Y7JMD8</accession>
<gene>
    <name evidence="11" type="ORF">C5167_024048</name>
</gene>
<evidence type="ECO:0000256" key="3">
    <source>
        <dbReference type="ARBA" id="ARBA00023015"/>
    </source>
</evidence>
<evidence type="ECO:0000259" key="10">
    <source>
        <dbReference type="PROSITE" id="PS51032"/>
    </source>
</evidence>
<feature type="region of interest" description="Disordered" evidence="9">
    <location>
        <begin position="29"/>
        <end position="55"/>
    </location>
</feature>
<evidence type="ECO:0000256" key="6">
    <source>
        <dbReference type="ARBA" id="ARBA00023163"/>
    </source>
</evidence>
<dbReference type="PANTHER" id="PTHR31657:SF40">
    <property type="entry name" value="ETHYLENE-RESPONSIVE TRANSCRIPTION FACTOR ERF062"/>
    <property type="match status" value="1"/>
</dbReference>
<dbReference type="Proteomes" id="UP000316621">
    <property type="component" value="Chromosome 5"/>
</dbReference>
<keyword evidence="2" id="KW-0936">Ethylene signaling pathway</keyword>
<reference evidence="11 12" key="1">
    <citation type="journal article" date="2018" name="Science">
        <title>The opium poppy genome and morphinan production.</title>
        <authorList>
            <person name="Guo L."/>
            <person name="Winzer T."/>
            <person name="Yang X."/>
            <person name="Li Y."/>
            <person name="Ning Z."/>
            <person name="He Z."/>
            <person name="Teodor R."/>
            <person name="Lu Y."/>
            <person name="Bowser T.A."/>
            <person name="Graham I.A."/>
            <person name="Ye K."/>
        </authorList>
    </citation>
    <scope>NUCLEOTIDE SEQUENCE [LARGE SCALE GENOMIC DNA]</scope>
    <source>
        <strain evidence="12">cv. HN1</strain>
        <tissue evidence="11">Leaves</tissue>
    </source>
</reference>
<dbReference type="GO" id="GO:0003700">
    <property type="term" value="F:DNA-binding transcription factor activity"/>
    <property type="evidence" value="ECO:0007669"/>
    <property type="project" value="InterPro"/>
</dbReference>
<dbReference type="Gene3D" id="3.30.730.10">
    <property type="entry name" value="AP2/ERF domain"/>
    <property type="match status" value="1"/>
</dbReference>
<keyword evidence="4" id="KW-0238">DNA-binding</keyword>
<dbReference type="PROSITE" id="PS51032">
    <property type="entry name" value="AP2_ERF"/>
    <property type="match status" value="1"/>
</dbReference>
<dbReference type="OMA" id="NEWLRIN"/>
<dbReference type="InterPro" id="IPR051758">
    <property type="entry name" value="ERF/AP2-like"/>
</dbReference>
<evidence type="ECO:0000256" key="4">
    <source>
        <dbReference type="ARBA" id="ARBA00023125"/>
    </source>
</evidence>
<dbReference type="InterPro" id="IPR036955">
    <property type="entry name" value="AP2/ERF_dom_sf"/>
</dbReference>
<dbReference type="InterPro" id="IPR001471">
    <property type="entry name" value="AP2/ERF_dom"/>
</dbReference>
<dbReference type="Pfam" id="PF00847">
    <property type="entry name" value="AP2"/>
    <property type="match status" value="1"/>
</dbReference>
<dbReference type="InterPro" id="IPR016177">
    <property type="entry name" value="DNA-bd_dom_sf"/>
</dbReference>
<dbReference type="GO" id="GO:0009873">
    <property type="term" value="P:ethylene-activated signaling pathway"/>
    <property type="evidence" value="ECO:0007669"/>
    <property type="project" value="UniProtKB-KW"/>
</dbReference>
<comment type="subcellular location">
    <subcellularLocation>
        <location evidence="1">Nucleus</location>
    </subcellularLocation>
</comment>
<dbReference type="SMART" id="SM00380">
    <property type="entry name" value="AP2"/>
    <property type="match status" value="1"/>
</dbReference>
<feature type="domain" description="AP2/ERF" evidence="10">
    <location>
        <begin position="233"/>
        <end position="290"/>
    </location>
</feature>
<evidence type="ECO:0000256" key="2">
    <source>
        <dbReference type="ARBA" id="ARBA00022745"/>
    </source>
</evidence>
<evidence type="ECO:0000256" key="9">
    <source>
        <dbReference type="SAM" id="MobiDB-lite"/>
    </source>
</evidence>
<feature type="region of interest" description="Disordered" evidence="9">
    <location>
        <begin position="116"/>
        <end position="138"/>
    </location>
</feature>
<comment type="similarity">
    <text evidence="8">Belongs to the AP2/ERF transcription factor family. ERF subfamily.</text>
</comment>
<organism evidence="11 12">
    <name type="scientific">Papaver somniferum</name>
    <name type="common">Opium poppy</name>
    <dbReference type="NCBI Taxonomy" id="3469"/>
    <lineage>
        <taxon>Eukaryota</taxon>
        <taxon>Viridiplantae</taxon>
        <taxon>Streptophyta</taxon>
        <taxon>Embryophyta</taxon>
        <taxon>Tracheophyta</taxon>
        <taxon>Spermatophyta</taxon>
        <taxon>Magnoliopsida</taxon>
        <taxon>Ranunculales</taxon>
        <taxon>Papaveraceae</taxon>
        <taxon>Papaveroideae</taxon>
        <taxon>Papaver</taxon>
    </lineage>
</organism>
<dbReference type="PRINTS" id="PR00367">
    <property type="entry name" value="ETHRSPELEMNT"/>
</dbReference>
<sequence length="422" mass="47183">MLNLYIPKDTRFFTNPMLWSAIAETAATSSLRGNSGGGEESRERHMQSDSDSGSSAVINNDAAALGNNAAGEFTTGLFRPIMSLHSSRDESSNDVKQKCFPVNFLQMFPAEMSQTLISQHSPSASSSSPSKDSNLPNLNLFLQQPKSTNYVEQMRPTIDETHNHHLQQQQAGLEYRVGHNNNQNSMSTSSRSDYWLSATKTQQMKCTGRRLTLDNNQQRPVSTSVFSSTQAKLFRGVRQRHWGKWVAEIRLPRNRTRVWLGTFDTAEEAAFAYDTAAYKLRGEYAQLNFPDQKHQLNVNSSKTRHTFLLLEAKLQAICGGVEKKPVIDTSPPPKKQQTGEKLMNLQSLNQSRLLPLRKDQWGVESSSSTEEVIVGNSSTNSNKKITVANTEHNKSLYSDVDTGVPLSRMPSLDMDMIWDSLS</sequence>
<proteinExistence type="inferred from homology"/>
<feature type="compositionally biased region" description="Basic and acidic residues" evidence="9">
    <location>
        <begin position="39"/>
        <end position="48"/>
    </location>
</feature>